<evidence type="ECO:0000313" key="3">
    <source>
        <dbReference type="Proteomes" id="UP000299102"/>
    </source>
</evidence>
<protein>
    <submittedName>
        <fullName evidence="2">Uncharacterized protein</fullName>
    </submittedName>
</protein>
<feature type="region of interest" description="Disordered" evidence="1">
    <location>
        <begin position="110"/>
        <end position="131"/>
    </location>
</feature>
<evidence type="ECO:0000313" key="2">
    <source>
        <dbReference type="EMBL" id="GBP23427.1"/>
    </source>
</evidence>
<name>A0A4C1UBD9_EUMVA</name>
<evidence type="ECO:0000256" key="1">
    <source>
        <dbReference type="SAM" id="MobiDB-lite"/>
    </source>
</evidence>
<dbReference type="EMBL" id="BGZK01000150">
    <property type="protein sequence ID" value="GBP23427.1"/>
    <property type="molecule type" value="Genomic_DNA"/>
</dbReference>
<proteinExistence type="predicted"/>
<gene>
    <name evidence="2" type="ORF">EVAR_22286_1</name>
</gene>
<dbReference type="AlphaFoldDB" id="A0A4C1UBD9"/>
<dbReference type="OrthoDB" id="7486075at2759"/>
<keyword evidence="3" id="KW-1185">Reference proteome</keyword>
<organism evidence="2 3">
    <name type="scientific">Eumeta variegata</name>
    <name type="common">Bagworm moth</name>
    <name type="synonym">Eumeta japonica</name>
    <dbReference type="NCBI Taxonomy" id="151549"/>
    <lineage>
        <taxon>Eukaryota</taxon>
        <taxon>Metazoa</taxon>
        <taxon>Ecdysozoa</taxon>
        <taxon>Arthropoda</taxon>
        <taxon>Hexapoda</taxon>
        <taxon>Insecta</taxon>
        <taxon>Pterygota</taxon>
        <taxon>Neoptera</taxon>
        <taxon>Endopterygota</taxon>
        <taxon>Lepidoptera</taxon>
        <taxon>Glossata</taxon>
        <taxon>Ditrysia</taxon>
        <taxon>Tineoidea</taxon>
        <taxon>Psychidae</taxon>
        <taxon>Oiketicinae</taxon>
        <taxon>Eumeta</taxon>
    </lineage>
</organism>
<sequence>MEDVMPTMRSLSPDPEDIAAVNRKYIQVRVGGRGKGFGVYFSRIVFLRFAIITHYFERRRPRRSPTGVRSHARARLGKVISSDVRRTALSCYAVRRRARAVPGRGIRVLSRPRRPGAVGPGAQGEAASASVGAGSDVEGAAAGRRLPTCSPGHSARCSYSSQKLIGVSSPVDSHRTPFLLQFRVKLVR</sequence>
<accession>A0A4C1UBD9</accession>
<comment type="caution">
    <text evidence="2">The sequence shown here is derived from an EMBL/GenBank/DDBJ whole genome shotgun (WGS) entry which is preliminary data.</text>
</comment>
<reference evidence="2 3" key="1">
    <citation type="journal article" date="2019" name="Commun. Biol.">
        <title>The bagworm genome reveals a unique fibroin gene that provides high tensile strength.</title>
        <authorList>
            <person name="Kono N."/>
            <person name="Nakamura H."/>
            <person name="Ohtoshi R."/>
            <person name="Tomita M."/>
            <person name="Numata K."/>
            <person name="Arakawa K."/>
        </authorList>
    </citation>
    <scope>NUCLEOTIDE SEQUENCE [LARGE SCALE GENOMIC DNA]</scope>
</reference>
<dbReference type="Proteomes" id="UP000299102">
    <property type="component" value="Unassembled WGS sequence"/>
</dbReference>